<gene>
    <name evidence="1" type="ORF">NT6N_38520</name>
</gene>
<sequence>MLRHAHISNTEEALKRYGGIQSFTINKEVFEWRLASFQPHIHMERQKLPNTNGLALGVRCRNLDFEVEFPIWTHTCARTIRSLLEGGESMVMVDNWVADTAIVFGDFFPRLEIPERPARLALYRGSSFYGLANTINTPALVSLVHRIIQPRRLSRPRFVQAEDWPRQCWNHTGTSKAQISERLFIIRVSWLRKRLPTKPTNILTNGAVFPGVSPRASFSRSAGSGTALA</sequence>
<dbReference type="KEGG" id="osu:NT6N_38520"/>
<evidence type="ECO:0000313" key="1">
    <source>
        <dbReference type="EMBL" id="BDS08812.1"/>
    </source>
</evidence>
<dbReference type="AlphaFoldDB" id="A0AAT9FRM5"/>
<name>A0AAT9FRM5_9BACT</name>
<accession>A0AAT9FRM5</accession>
<dbReference type="EMBL" id="AP026866">
    <property type="protein sequence ID" value="BDS08812.1"/>
    <property type="molecule type" value="Genomic_DNA"/>
</dbReference>
<organism evidence="1">
    <name type="scientific">Oceaniferula spumae</name>
    <dbReference type="NCBI Taxonomy" id="2979115"/>
    <lineage>
        <taxon>Bacteria</taxon>
        <taxon>Pseudomonadati</taxon>
        <taxon>Verrucomicrobiota</taxon>
        <taxon>Verrucomicrobiia</taxon>
        <taxon>Verrucomicrobiales</taxon>
        <taxon>Verrucomicrobiaceae</taxon>
        <taxon>Oceaniferula</taxon>
    </lineage>
</organism>
<proteinExistence type="predicted"/>
<protein>
    <submittedName>
        <fullName evidence="1">Uncharacterized protein</fullName>
    </submittedName>
</protein>
<reference evidence="1" key="1">
    <citation type="submission" date="2024-07" db="EMBL/GenBank/DDBJ databases">
        <title>Complete genome sequence of Verrucomicrobiaceae bacterium NT6N.</title>
        <authorList>
            <person name="Huang C."/>
            <person name="Takami H."/>
            <person name="Hamasaki K."/>
        </authorList>
    </citation>
    <scope>NUCLEOTIDE SEQUENCE</scope>
    <source>
        <strain evidence="1">NT6N</strain>
    </source>
</reference>